<dbReference type="EMBL" id="BGPR01000539">
    <property type="protein sequence ID" value="GBM25512.1"/>
    <property type="molecule type" value="Genomic_DNA"/>
</dbReference>
<proteinExistence type="predicted"/>
<evidence type="ECO:0000313" key="1">
    <source>
        <dbReference type="EMBL" id="GBM25512.1"/>
    </source>
</evidence>
<accession>A0A4Y2E8M0</accession>
<keyword evidence="2" id="KW-1185">Reference proteome</keyword>
<evidence type="ECO:0000313" key="2">
    <source>
        <dbReference type="Proteomes" id="UP000499080"/>
    </source>
</evidence>
<organism evidence="1 2">
    <name type="scientific">Araneus ventricosus</name>
    <name type="common">Orbweaver spider</name>
    <name type="synonym">Epeira ventricosa</name>
    <dbReference type="NCBI Taxonomy" id="182803"/>
    <lineage>
        <taxon>Eukaryota</taxon>
        <taxon>Metazoa</taxon>
        <taxon>Ecdysozoa</taxon>
        <taxon>Arthropoda</taxon>
        <taxon>Chelicerata</taxon>
        <taxon>Arachnida</taxon>
        <taxon>Araneae</taxon>
        <taxon>Araneomorphae</taxon>
        <taxon>Entelegynae</taxon>
        <taxon>Araneoidea</taxon>
        <taxon>Araneidae</taxon>
        <taxon>Araneus</taxon>
    </lineage>
</organism>
<sequence>MMLGRIQLIWNPISTRYFAISPRCFYDILNAAQHRKDIVRNTAEHLVLVLPRDPSLLLGRNADLRVLSNVTLRSLRQYPVLPIVNEIVSLAKIRGLEVDSNDMVIPWKITRADHRRAYGIALCFTARSCGGDFEEEETAYQQPSSAVREVLKARETVASYIEKITLIRQCLCILQFYFMIMLRRNFDKF</sequence>
<dbReference type="Proteomes" id="UP000499080">
    <property type="component" value="Unassembled WGS sequence"/>
</dbReference>
<dbReference type="AlphaFoldDB" id="A0A4Y2E8M0"/>
<name>A0A4Y2E8M0_ARAVE</name>
<reference evidence="1 2" key="1">
    <citation type="journal article" date="2019" name="Sci. Rep.">
        <title>Orb-weaving spider Araneus ventricosus genome elucidates the spidroin gene catalogue.</title>
        <authorList>
            <person name="Kono N."/>
            <person name="Nakamura H."/>
            <person name="Ohtoshi R."/>
            <person name="Moran D.A.P."/>
            <person name="Shinohara A."/>
            <person name="Yoshida Y."/>
            <person name="Fujiwara M."/>
            <person name="Mori M."/>
            <person name="Tomita M."/>
            <person name="Arakawa K."/>
        </authorList>
    </citation>
    <scope>NUCLEOTIDE SEQUENCE [LARGE SCALE GENOMIC DNA]</scope>
</reference>
<comment type="caution">
    <text evidence="1">The sequence shown here is derived from an EMBL/GenBank/DDBJ whole genome shotgun (WGS) entry which is preliminary data.</text>
</comment>
<gene>
    <name evidence="1" type="ORF">AVEN_62264_1</name>
</gene>
<protein>
    <submittedName>
        <fullName evidence="1">Uncharacterized protein</fullName>
    </submittedName>
</protein>